<dbReference type="RefSeq" id="WP_121877736.1">
    <property type="nucleotide sequence ID" value="NZ_REFJ01000007.1"/>
</dbReference>
<dbReference type="InterPro" id="IPR016162">
    <property type="entry name" value="Ald_DH_N"/>
</dbReference>
<dbReference type="AlphaFoldDB" id="A0A3L9ZZQ8"/>
<dbReference type="Pfam" id="PF00171">
    <property type="entry name" value="Aldedh"/>
    <property type="match status" value="1"/>
</dbReference>
<comment type="similarity">
    <text evidence="1 4">Belongs to the aldehyde dehydrogenase family.</text>
</comment>
<dbReference type="InterPro" id="IPR016161">
    <property type="entry name" value="Ald_DH/histidinol_DH"/>
</dbReference>
<proteinExistence type="inferred from homology"/>
<protein>
    <submittedName>
        <fullName evidence="6">Acyl-CoA reductase-like NAD-dependent aldehyde dehydrogenase</fullName>
    </submittedName>
</protein>
<feature type="active site" evidence="3">
    <location>
        <position position="251"/>
    </location>
</feature>
<dbReference type="Gene3D" id="3.40.309.10">
    <property type="entry name" value="Aldehyde Dehydrogenase, Chain A, domain 2"/>
    <property type="match status" value="1"/>
</dbReference>
<organism evidence="6 7">
    <name type="scientific">Umboniibacter marinipuniceus</name>
    <dbReference type="NCBI Taxonomy" id="569599"/>
    <lineage>
        <taxon>Bacteria</taxon>
        <taxon>Pseudomonadati</taxon>
        <taxon>Pseudomonadota</taxon>
        <taxon>Gammaproteobacteria</taxon>
        <taxon>Cellvibrionales</taxon>
        <taxon>Cellvibrionaceae</taxon>
        <taxon>Umboniibacter</taxon>
    </lineage>
</organism>
<dbReference type="OrthoDB" id="9812625at2"/>
<evidence type="ECO:0000313" key="6">
    <source>
        <dbReference type="EMBL" id="RMA77614.1"/>
    </source>
</evidence>
<dbReference type="EMBL" id="REFJ01000007">
    <property type="protein sequence ID" value="RMA77614.1"/>
    <property type="molecule type" value="Genomic_DNA"/>
</dbReference>
<dbReference type="CDD" id="cd07078">
    <property type="entry name" value="ALDH"/>
    <property type="match status" value="1"/>
</dbReference>
<dbReference type="Gene3D" id="3.40.605.10">
    <property type="entry name" value="Aldehyde Dehydrogenase, Chain A, domain 1"/>
    <property type="match status" value="1"/>
</dbReference>
<dbReference type="InterPro" id="IPR029510">
    <property type="entry name" value="Ald_DH_CS_GLU"/>
</dbReference>
<keyword evidence="2 4" id="KW-0560">Oxidoreductase</keyword>
<sequence length="501" mass="53690">MINLNKYSTCYYRSGEFARSESELTLPVINPFDQAQLAEIASCTQEEVDGVIEEANVAQRVWAKVDAKTRSAYLHQIADAIEQADHREVAEAMVLEMGKPYPEALGEIANIPGAFRYLAEMARDEGGYIAGTTQAGSFQYCRYEPLGVSVHIMPFNFPLLLMAWTVAASLASGNAVIIKPSEATSICTLLFMKHFEQLPKGLVHCVTGNHTVGNQLVSSNKTHAVAFTGSVAVGKMVNVACAEQMKPAVIEAGGNDAFIVSASAPIKMAAAAAVTAAFHLSGQVCTSAERFFVAESVHDEFVAEFVALTKQLRLGSGFDRAELGPVVNKAAQQRILKLIGQAQEEGATLALGGGIPEGLGDGAFVEPTILTNVSPQMQVMNSEVFGPVAAICKVADVAQAIELANNSDFGLGASIITTDMREAQMASEELVSGMVWINNPLIDNDALPFGGRKLSGVGRELGREGLNTFRASKMVIQDADPVIQDWWYPYSDDAFYPHGND</sequence>
<dbReference type="PROSITE" id="PS00687">
    <property type="entry name" value="ALDEHYDE_DEHYDR_GLU"/>
    <property type="match status" value="1"/>
</dbReference>
<dbReference type="PANTHER" id="PTHR11699">
    <property type="entry name" value="ALDEHYDE DEHYDROGENASE-RELATED"/>
    <property type="match status" value="1"/>
</dbReference>
<dbReference type="InterPro" id="IPR015590">
    <property type="entry name" value="Aldehyde_DH_dom"/>
</dbReference>
<dbReference type="SUPFAM" id="SSF53720">
    <property type="entry name" value="ALDH-like"/>
    <property type="match status" value="1"/>
</dbReference>
<evidence type="ECO:0000256" key="4">
    <source>
        <dbReference type="RuleBase" id="RU003345"/>
    </source>
</evidence>
<dbReference type="GO" id="GO:0016620">
    <property type="term" value="F:oxidoreductase activity, acting on the aldehyde or oxo group of donors, NAD or NADP as acceptor"/>
    <property type="evidence" value="ECO:0007669"/>
    <property type="project" value="InterPro"/>
</dbReference>
<evidence type="ECO:0000256" key="3">
    <source>
        <dbReference type="PROSITE-ProRule" id="PRU10007"/>
    </source>
</evidence>
<evidence type="ECO:0000313" key="7">
    <source>
        <dbReference type="Proteomes" id="UP000267187"/>
    </source>
</evidence>
<evidence type="ECO:0000256" key="1">
    <source>
        <dbReference type="ARBA" id="ARBA00009986"/>
    </source>
</evidence>
<feature type="domain" description="Aldehyde dehydrogenase" evidence="5">
    <location>
        <begin position="20"/>
        <end position="475"/>
    </location>
</feature>
<keyword evidence="7" id="KW-1185">Reference proteome</keyword>
<evidence type="ECO:0000259" key="5">
    <source>
        <dbReference type="Pfam" id="PF00171"/>
    </source>
</evidence>
<dbReference type="InterPro" id="IPR016163">
    <property type="entry name" value="Ald_DH_C"/>
</dbReference>
<name>A0A3L9ZZQ8_9GAMM</name>
<accession>A0A3L9ZZQ8</accession>
<gene>
    <name evidence="6" type="ORF">DFR27_2433</name>
</gene>
<dbReference type="FunFam" id="3.40.309.10:FF:000009">
    <property type="entry name" value="Aldehyde dehydrogenase A"/>
    <property type="match status" value="1"/>
</dbReference>
<dbReference type="Proteomes" id="UP000267187">
    <property type="component" value="Unassembled WGS sequence"/>
</dbReference>
<comment type="caution">
    <text evidence="6">The sequence shown here is derived from an EMBL/GenBank/DDBJ whole genome shotgun (WGS) entry which is preliminary data.</text>
</comment>
<reference evidence="6 7" key="1">
    <citation type="submission" date="2018-10" db="EMBL/GenBank/DDBJ databases">
        <title>Genomic Encyclopedia of Type Strains, Phase IV (KMG-IV): sequencing the most valuable type-strain genomes for metagenomic binning, comparative biology and taxonomic classification.</title>
        <authorList>
            <person name="Goeker M."/>
        </authorList>
    </citation>
    <scope>NUCLEOTIDE SEQUENCE [LARGE SCALE GENOMIC DNA]</scope>
    <source>
        <strain evidence="6 7">DSM 25080</strain>
    </source>
</reference>
<evidence type="ECO:0000256" key="2">
    <source>
        <dbReference type="ARBA" id="ARBA00023002"/>
    </source>
</evidence>